<sequence>MSNELSGIVYVNGEFMDANEAKVSAFDRGFIFGDGIYEVVPIVAGKLVDRKNFWERFERSLAQIELEIPLTHDEYEKMFYELIEKNNIKEGAVYTQVTRGVAMRDFDFIQNAKPTCFAFAYQKDIFNNPYAKTGIEIVSVEDIRWKRRDIKSVSLLGQCIAKHEAHKKGAFECFMVENGLVTEGSSSTAFIIKDGVLITKPLSNEILPGIRRKVILGFASDAGLKVEERAFSMQEVYGADEAFISAATLMLLPIIKADGKPINGGKVGKFVPILRDMYAAHLKKEAGVL</sequence>
<evidence type="ECO:0000256" key="7">
    <source>
        <dbReference type="ARBA" id="ARBA00022898"/>
    </source>
</evidence>
<evidence type="ECO:0000256" key="6">
    <source>
        <dbReference type="ARBA" id="ARBA00013053"/>
    </source>
</evidence>
<dbReference type="InterPro" id="IPR036038">
    <property type="entry name" value="Aminotransferase-like"/>
</dbReference>
<dbReference type="PANTHER" id="PTHR42743">
    <property type="entry name" value="AMINO-ACID AMINOTRANSFERASE"/>
    <property type="match status" value="1"/>
</dbReference>
<dbReference type="GO" id="GO:0052654">
    <property type="term" value="F:L-leucine-2-oxoglutarate transaminase activity"/>
    <property type="evidence" value="ECO:0007669"/>
    <property type="project" value="RHEA"/>
</dbReference>
<keyword evidence="12" id="KW-1185">Reference proteome</keyword>
<dbReference type="Pfam" id="PF01063">
    <property type="entry name" value="Aminotran_4"/>
    <property type="match status" value="1"/>
</dbReference>
<evidence type="ECO:0000256" key="8">
    <source>
        <dbReference type="ARBA" id="ARBA00048212"/>
    </source>
</evidence>
<dbReference type="Gene3D" id="3.30.470.10">
    <property type="match status" value="1"/>
</dbReference>
<name>A0A128EG84_9BACT</name>
<dbReference type="EMBL" id="FIZP01000008">
    <property type="protein sequence ID" value="CZE48468.1"/>
    <property type="molecule type" value="Genomic_DNA"/>
</dbReference>
<evidence type="ECO:0000256" key="9">
    <source>
        <dbReference type="ARBA" id="ARBA00048798"/>
    </source>
</evidence>
<dbReference type="FunFam" id="3.20.10.10:FF:000002">
    <property type="entry name" value="D-alanine aminotransferase"/>
    <property type="match status" value="1"/>
</dbReference>
<dbReference type="CDD" id="cd01558">
    <property type="entry name" value="D-AAT_like"/>
    <property type="match status" value="1"/>
</dbReference>
<evidence type="ECO:0000256" key="2">
    <source>
        <dbReference type="ARBA" id="ARBA00004824"/>
    </source>
</evidence>
<evidence type="ECO:0000256" key="5">
    <source>
        <dbReference type="ARBA" id="ARBA00009320"/>
    </source>
</evidence>
<dbReference type="GO" id="GO:0008652">
    <property type="term" value="P:amino acid biosynthetic process"/>
    <property type="evidence" value="ECO:0007669"/>
    <property type="project" value="UniProtKB-ARBA"/>
</dbReference>
<keyword evidence="11" id="KW-0032">Aminotransferase</keyword>
<dbReference type="RefSeq" id="WP_075494380.1">
    <property type="nucleotide sequence ID" value="NZ_CP053844.1"/>
</dbReference>
<comment type="pathway">
    <text evidence="2">Amino-acid biosynthesis; L-isoleucine biosynthesis; L-isoleucine from 2-oxobutanoate: step 4/4.</text>
</comment>
<dbReference type="PANTHER" id="PTHR42743:SF11">
    <property type="entry name" value="AMINODEOXYCHORISMATE LYASE"/>
    <property type="match status" value="1"/>
</dbReference>
<keyword evidence="7" id="KW-0663">Pyridoxal phosphate</keyword>
<dbReference type="OrthoDB" id="9805628at2"/>
<comment type="cofactor">
    <cofactor evidence="1">
        <name>pyridoxal 5'-phosphate</name>
        <dbReference type="ChEBI" id="CHEBI:597326"/>
    </cofactor>
</comment>
<evidence type="ECO:0000256" key="3">
    <source>
        <dbReference type="ARBA" id="ARBA00004931"/>
    </source>
</evidence>
<dbReference type="Gene3D" id="3.20.10.10">
    <property type="entry name" value="D-amino Acid Aminotransferase, subunit A, domain 2"/>
    <property type="match status" value="1"/>
</dbReference>
<proteinExistence type="inferred from homology"/>
<dbReference type="InterPro" id="IPR043132">
    <property type="entry name" value="BCAT-like_C"/>
</dbReference>
<dbReference type="GO" id="GO:0052656">
    <property type="term" value="F:L-isoleucine-2-oxoglutarate transaminase activity"/>
    <property type="evidence" value="ECO:0007669"/>
    <property type="project" value="RHEA"/>
</dbReference>
<comment type="catalytic activity">
    <reaction evidence="8">
        <text>L-valine + 2-oxoglutarate = 3-methyl-2-oxobutanoate + L-glutamate</text>
        <dbReference type="Rhea" id="RHEA:24813"/>
        <dbReference type="ChEBI" id="CHEBI:11851"/>
        <dbReference type="ChEBI" id="CHEBI:16810"/>
        <dbReference type="ChEBI" id="CHEBI:29985"/>
        <dbReference type="ChEBI" id="CHEBI:57762"/>
        <dbReference type="EC" id="2.6.1.42"/>
    </reaction>
</comment>
<dbReference type="AlphaFoldDB" id="A0A128EG84"/>
<reference evidence="11 12" key="1">
    <citation type="submission" date="2016-02" db="EMBL/GenBank/DDBJ databases">
        <authorList>
            <consortium name="Pathogen Informatics"/>
        </authorList>
    </citation>
    <scope>NUCLEOTIDE SEQUENCE [LARGE SCALE GENOMIC DNA]</scope>
    <source>
        <strain evidence="11 12">RC20</strain>
    </source>
</reference>
<comment type="catalytic activity">
    <reaction evidence="9">
        <text>L-isoleucine + 2-oxoglutarate = (S)-3-methyl-2-oxopentanoate + L-glutamate</text>
        <dbReference type="Rhea" id="RHEA:24801"/>
        <dbReference type="ChEBI" id="CHEBI:16810"/>
        <dbReference type="ChEBI" id="CHEBI:29985"/>
        <dbReference type="ChEBI" id="CHEBI:35146"/>
        <dbReference type="ChEBI" id="CHEBI:58045"/>
        <dbReference type="EC" id="2.6.1.42"/>
    </reaction>
</comment>
<dbReference type="EC" id="2.6.1.42" evidence="6"/>
<dbReference type="InterPro" id="IPR001544">
    <property type="entry name" value="Aminotrans_IV"/>
</dbReference>
<dbReference type="Proteomes" id="UP000069632">
    <property type="component" value="Unassembled WGS sequence"/>
</dbReference>
<gene>
    <name evidence="11" type="primary">dat</name>
    <name evidence="11" type="ORF">ERS672216_01433</name>
</gene>
<protein>
    <recommendedName>
        <fullName evidence="6">branched-chain-amino-acid transaminase</fullName>
        <ecNumber evidence="6">2.6.1.42</ecNumber>
    </recommendedName>
</protein>
<dbReference type="GO" id="GO:0046394">
    <property type="term" value="P:carboxylic acid biosynthetic process"/>
    <property type="evidence" value="ECO:0007669"/>
    <property type="project" value="UniProtKB-ARBA"/>
</dbReference>
<dbReference type="GO" id="GO:0005829">
    <property type="term" value="C:cytosol"/>
    <property type="evidence" value="ECO:0007669"/>
    <property type="project" value="TreeGrafter"/>
</dbReference>
<comment type="similarity">
    <text evidence="5">Belongs to the class-IV pyridoxal-phosphate-dependent aminotransferase family.</text>
</comment>
<evidence type="ECO:0000313" key="12">
    <source>
        <dbReference type="Proteomes" id="UP000069632"/>
    </source>
</evidence>
<dbReference type="GO" id="GO:0052655">
    <property type="term" value="F:L-valine-2-oxoglutarate transaminase activity"/>
    <property type="evidence" value="ECO:0007669"/>
    <property type="project" value="RHEA"/>
</dbReference>
<comment type="pathway">
    <text evidence="3">Amino-acid biosynthesis; L-valine biosynthesis; L-valine from pyruvate: step 4/4.</text>
</comment>
<evidence type="ECO:0000313" key="11">
    <source>
        <dbReference type="EMBL" id="CZE48468.1"/>
    </source>
</evidence>
<comment type="pathway">
    <text evidence="4">Amino-acid biosynthesis; L-leucine biosynthesis; L-leucine from 3-methyl-2-oxobutanoate: step 4/4.</text>
</comment>
<dbReference type="SUPFAM" id="SSF56752">
    <property type="entry name" value="D-aminoacid aminotransferase-like PLP-dependent enzymes"/>
    <property type="match status" value="1"/>
</dbReference>
<dbReference type="InterPro" id="IPR043131">
    <property type="entry name" value="BCAT-like_N"/>
</dbReference>
<comment type="catalytic activity">
    <reaction evidence="10">
        <text>L-leucine + 2-oxoglutarate = 4-methyl-2-oxopentanoate + L-glutamate</text>
        <dbReference type="Rhea" id="RHEA:18321"/>
        <dbReference type="ChEBI" id="CHEBI:16810"/>
        <dbReference type="ChEBI" id="CHEBI:17865"/>
        <dbReference type="ChEBI" id="CHEBI:29985"/>
        <dbReference type="ChEBI" id="CHEBI:57427"/>
        <dbReference type="EC" id="2.6.1.42"/>
    </reaction>
</comment>
<evidence type="ECO:0000256" key="1">
    <source>
        <dbReference type="ARBA" id="ARBA00001933"/>
    </source>
</evidence>
<accession>A0A128EG84</accession>
<evidence type="ECO:0000256" key="10">
    <source>
        <dbReference type="ARBA" id="ARBA00049229"/>
    </source>
</evidence>
<organism evidence="11 12">
    <name type="scientific">Campylobacter geochelonis</name>
    <dbReference type="NCBI Taxonomy" id="1780362"/>
    <lineage>
        <taxon>Bacteria</taxon>
        <taxon>Pseudomonadati</taxon>
        <taxon>Campylobacterota</taxon>
        <taxon>Epsilonproteobacteria</taxon>
        <taxon>Campylobacterales</taxon>
        <taxon>Campylobacteraceae</taxon>
        <taxon>Campylobacter</taxon>
    </lineage>
</organism>
<dbReference type="InterPro" id="IPR050571">
    <property type="entry name" value="Class-IV_PLP-Dep_Aminotrnsfr"/>
</dbReference>
<dbReference type="NCBIfam" id="NF005209">
    <property type="entry name" value="PRK06680.1"/>
    <property type="match status" value="1"/>
</dbReference>
<evidence type="ECO:0000256" key="4">
    <source>
        <dbReference type="ARBA" id="ARBA00005072"/>
    </source>
</evidence>
<keyword evidence="11" id="KW-0808">Transferase</keyword>